<proteinExistence type="predicted"/>
<dbReference type="PROSITE" id="PS00027">
    <property type="entry name" value="HOMEOBOX_1"/>
    <property type="match status" value="1"/>
</dbReference>
<feature type="region of interest" description="Disordered" evidence="7">
    <location>
        <begin position="298"/>
        <end position="340"/>
    </location>
</feature>
<feature type="compositionally biased region" description="Low complexity" evidence="7">
    <location>
        <begin position="298"/>
        <end position="312"/>
    </location>
</feature>
<evidence type="ECO:0000256" key="7">
    <source>
        <dbReference type="SAM" id="MobiDB-lite"/>
    </source>
</evidence>
<feature type="domain" description="Homeobox" evidence="8">
    <location>
        <begin position="194"/>
        <end position="254"/>
    </location>
</feature>
<evidence type="ECO:0000259" key="8">
    <source>
        <dbReference type="PROSITE" id="PS50071"/>
    </source>
</evidence>
<feature type="compositionally biased region" description="Polar residues" evidence="7">
    <location>
        <begin position="176"/>
        <end position="195"/>
    </location>
</feature>
<protein>
    <submittedName>
        <fullName evidence="9">Homeobox protein prophet of Pit-1</fullName>
    </submittedName>
</protein>
<feature type="region of interest" description="Disordered" evidence="7">
    <location>
        <begin position="90"/>
        <end position="205"/>
    </location>
</feature>
<evidence type="ECO:0000313" key="9">
    <source>
        <dbReference type="EMBL" id="OWF51244.1"/>
    </source>
</evidence>
<dbReference type="Proteomes" id="UP000242188">
    <property type="component" value="Unassembled WGS sequence"/>
</dbReference>
<evidence type="ECO:0000313" key="10">
    <source>
        <dbReference type="Proteomes" id="UP000242188"/>
    </source>
</evidence>
<dbReference type="PANTHER" id="PTHR24329:SF543">
    <property type="entry name" value="FI01017P-RELATED"/>
    <property type="match status" value="1"/>
</dbReference>
<dbReference type="GO" id="GO:0000981">
    <property type="term" value="F:DNA-binding transcription factor activity, RNA polymerase II-specific"/>
    <property type="evidence" value="ECO:0007669"/>
    <property type="project" value="InterPro"/>
</dbReference>
<dbReference type="SUPFAM" id="SSF46689">
    <property type="entry name" value="Homeodomain-like"/>
    <property type="match status" value="1"/>
</dbReference>
<dbReference type="PROSITE" id="PS50071">
    <property type="entry name" value="HOMEOBOX_2"/>
    <property type="match status" value="1"/>
</dbReference>
<dbReference type="OrthoDB" id="6097457at2759"/>
<evidence type="ECO:0000256" key="3">
    <source>
        <dbReference type="ARBA" id="ARBA00023155"/>
    </source>
</evidence>
<comment type="caution">
    <text evidence="9">The sequence shown here is derived from an EMBL/GenBank/DDBJ whole genome shotgun (WGS) entry which is preliminary data.</text>
</comment>
<dbReference type="GO" id="GO:0005634">
    <property type="term" value="C:nucleus"/>
    <property type="evidence" value="ECO:0007669"/>
    <property type="project" value="UniProtKB-SubCell"/>
</dbReference>
<dbReference type="CDD" id="cd00086">
    <property type="entry name" value="homeodomain"/>
    <property type="match status" value="1"/>
</dbReference>
<dbReference type="InterPro" id="IPR050649">
    <property type="entry name" value="Paired_Homeobox_TFs"/>
</dbReference>
<reference evidence="9 10" key="1">
    <citation type="journal article" date="2017" name="Nat. Ecol. Evol.">
        <title>Scallop genome provides insights into evolution of bilaterian karyotype and development.</title>
        <authorList>
            <person name="Wang S."/>
            <person name="Zhang J."/>
            <person name="Jiao W."/>
            <person name="Li J."/>
            <person name="Xun X."/>
            <person name="Sun Y."/>
            <person name="Guo X."/>
            <person name="Huan P."/>
            <person name="Dong B."/>
            <person name="Zhang L."/>
            <person name="Hu X."/>
            <person name="Sun X."/>
            <person name="Wang J."/>
            <person name="Zhao C."/>
            <person name="Wang Y."/>
            <person name="Wang D."/>
            <person name="Huang X."/>
            <person name="Wang R."/>
            <person name="Lv J."/>
            <person name="Li Y."/>
            <person name="Zhang Z."/>
            <person name="Liu B."/>
            <person name="Lu W."/>
            <person name="Hui Y."/>
            <person name="Liang J."/>
            <person name="Zhou Z."/>
            <person name="Hou R."/>
            <person name="Li X."/>
            <person name="Liu Y."/>
            <person name="Li H."/>
            <person name="Ning X."/>
            <person name="Lin Y."/>
            <person name="Zhao L."/>
            <person name="Xing Q."/>
            <person name="Dou J."/>
            <person name="Li Y."/>
            <person name="Mao J."/>
            <person name="Guo H."/>
            <person name="Dou H."/>
            <person name="Li T."/>
            <person name="Mu C."/>
            <person name="Jiang W."/>
            <person name="Fu Q."/>
            <person name="Fu X."/>
            <person name="Miao Y."/>
            <person name="Liu J."/>
            <person name="Yu Q."/>
            <person name="Li R."/>
            <person name="Liao H."/>
            <person name="Li X."/>
            <person name="Kong Y."/>
            <person name="Jiang Z."/>
            <person name="Chourrout D."/>
            <person name="Li R."/>
            <person name="Bao Z."/>
        </authorList>
    </citation>
    <scope>NUCLEOTIDE SEQUENCE [LARGE SCALE GENOMIC DNA]</scope>
    <source>
        <strain evidence="9 10">PY_sf001</strain>
    </source>
</reference>
<dbReference type="EMBL" id="NEDP02002306">
    <property type="protein sequence ID" value="OWF51244.1"/>
    <property type="molecule type" value="Genomic_DNA"/>
</dbReference>
<feature type="compositionally biased region" description="Polar residues" evidence="7">
    <location>
        <begin position="90"/>
        <end position="99"/>
    </location>
</feature>
<comment type="subcellular location">
    <subcellularLocation>
        <location evidence="1 5 6">Nucleus</location>
    </subcellularLocation>
</comment>
<feature type="compositionally biased region" description="Low complexity" evidence="7">
    <location>
        <begin position="159"/>
        <end position="175"/>
    </location>
</feature>
<dbReference type="InterPro" id="IPR009057">
    <property type="entry name" value="Homeodomain-like_sf"/>
</dbReference>
<dbReference type="PANTHER" id="PTHR24329">
    <property type="entry name" value="HOMEOBOX PROTEIN ARISTALESS"/>
    <property type="match status" value="1"/>
</dbReference>
<keyword evidence="2 5" id="KW-0238">DNA-binding</keyword>
<dbReference type="InterPro" id="IPR001356">
    <property type="entry name" value="HD"/>
</dbReference>
<keyword evidence="4 5" id="KW-0539">Nucleus</keyword>
<feature type="DNA-binding region" description="Homeobox" evidence="5">
    <location>
        <begin position="196"/>
        <end position="255"/>
    </location>
</feature>
<feature type="compositionally biased region" description="Polar residues" evidence="7">
    <location>
        <begin position="321"/>
        <end position="340"/>
    </location>
</feature>
<sequence>MQVKANALNHIDSSVPPEVTQTHQPEVTQNQNILYSGGESFGLRDAGCNPHYGSELLQESINNNYVTDPTYDVTKQLTSFTDNTYFTTGQMTPLPSTSPVLRPLATTPRSVSSDGASDRSCEEEELIDVVNDSLGTSIGSDSLGTSRSTDTSCKETDISMSTQSSLSEQSPCSGSLTTSSPEQCVSVTPESAQTSKTKKRTNYSPSQVQALEKVFLENPYPDSELMEEMSRDLGIAESKIKVWFQNKRARWRKRVQDDKRMMPYDHRAFPSPFMSPLSPVMSPIASYGFLPGSPMLGSPSSPSQVVPGPMMPFHRPPTSPNSPLANQKQPSPMTPPFQQRPQLPPYFYSFPYGMYPPYFCG</sequence>
<dbReference type="SMART" id="SM00389">
    <property type="entry name" value="HOX"/>
    <property type="match status" value="1"/>
</dbReference>
<keyword evidence="3 5" id="KW-0371">Homeobox</keyword>
<dbReference type="Pfam" id="PF00046">
    <property type="entry name" value="Homeodomain"/>
    <property type="match status" value="1"/>
</dbReference>
<evidence type="ECO:0000256" key="5">
    <source>
        <dbReference type="PROSITE-ProRule" id="PRU00108"/>
    </source>
</evidence>
<evidence type="ECO:0000256" key="2">
    <source>
        <dbReference type="ARBA" id="ARBA00023125"/>
    </source>
</evidence>
<dbReference type="Gene3D" id="1.10.10.60">
    <property type="entry name" value="Homeodomain-like"/>
    <property type="match status" value="1"/>
</dbReference>
<name>A0A210QR90_MIZYE</name>
<evidence type="ECO:0000256" key="4">
    <source>
        <dbReference type="ARBA" id="ARBA00023242"/>
    </source>
</evidence>
<dbReference type="InterPro" id="IPR017970">
    <property type="entry name" value="Homeobox_CS"/>
</dbReference>
<organism evidence="9 10">
    <name type="scientific">Mizuhopecten yessoensis</name>
    <name type="common">Japanese scallop</name>
    <name type="synonym">Patinopecten yessoensis</name>
    <dbReference type="NCBI Taxonomy" id="6573"/>
    <lineage>
        <taxon>Eukaryota</taxon>
        <taxon>Metazoa</taxon>
        <taxon>Spiralia</taxon>
        <taxon>Lophotrochozoa</taxon>
        <taxon>Mollusca</taxon>
        <taxon>Bivalvia</taxon>
        <taxon>Autobranchia</taxon>
        <taxon>Pteriomorphia</taxon>
        <taxon>Pectinida</taxon>
        <taxon>Pectinoidea</taxon>
        <taxon>Pectinidae</taxon>
        <taxon>Mizuhopecten</taxon>
    </lineage>
</organism>
<feature type="compositionally biased region" description="Polar residues" evidence="7">
    <location>
        <begin position="133"/>
        <end position="151"/>
    </location>
</feature>
<evidence type="ECO:0000256" key="6">
    <source>
        <dbReference type="RuleBase" id="RU000682"/>
    </source>
</evidence>
<feature type="region of interest" description="Disordered" evidence="7">
    <location>
        <begin position="1"/>
        <end position="24"/>
    </location>
</feature>
<gene>
    <name evidence="9" type="ORF">KP79_PYT11190</name>
</gene>
<evidence type="ECO:0000256" key="1">
    <source>
        <dbReference type="ARBA" id="ARBA00004123"/>
    </source>
</evidence>
<accession>A0A210QR90</accession>
<keyword evidence="10" id="KW-1185">Reference proteome</keyword>
<dbReference type="GO" id="GO:0000977">
    <property type="term" value="F:RNA polymerase II transcription regulatory region sequence-specific DNA binding"/>
    <property type="evidence" value="ECO:0007669"/>
    <property type="project" value="TreeGrafter"/>
</dbReference>
<dbReference type="AlphaFoldDB" id="A0A210QR90"/>